<evidence type="ECO:0000256" key="3">
    <source>
        <dbReference type="ARBA" id="ARBA00022989"/>
    </source>
</evidence>
<dbReference type="GO" id="GO:0016020">
    <property type="term" value="C:membrane"/>
    <property type="evidence" value="ECO:0007669"/>
    <property type="project" value="UniProtKB-SubCell"/>
</dbReference>
<dbReference type="OrthoDB" id="1641132at2759"/>
<feature type="transmembrane region" description="Helical" evidence="5">
    <location>
        <begin position="81"/>
        <end position="100"/>
    </location>
</feature>
<keyword evidence="2 5" id="KW-0812">Transmembrane</keyword>
<dbReference type="GeneID" id="93648684"/>
<dbReference type="InterPro" id="IPR025423">
    <property type="entry name" value="TMEM205-like"/>
</dbReference>
<keyword evidence="8" id="KW-1185">Reference proteome</keyword>
<dbReference type="PANTHER" id="PTHR23241:SF102">
    <property type="entry name" value="LD23009P"/>
    <property type="match status" value="1"/>
</dbReference>
<dbReference type="AlphaFoldDB" id="A0A8H8DDI4"/>
<accession>A0A8H8DDI4</accession>
<dbReference type="EMBL" id="JAEOAQ010000001">
    <property type="protein sequence ID" value="KAG5420965.1"/>
    <property type="molecule type" value="Genomic_DNA"/>
</dbReference>
<evidence type="ECO:0000256" key="1">
    <source>
        <dbReference type="ARBA" id="ARBA00004370"/>
    </source>
</evidence>
<gene>
    <name evidence="7" type="ORF">I9W82_000055</name>
</gene>
<organism evidence="7 8">
    <name type="scientific">Candida metapsilosis</name>
    <dbReference type="NCBI Taxonomy" id="273372"/>
    <lineage>
        <taxon>Eukaryota</taxon>
        <taxon>Fungi</taxon>
        <taxon>Dikarya</taxon>
        <taxon>Ascomycota</taxon>
        <taxon>Saccharomycotina</taxon>
        <taxon>Pichiomycetes</taxon>
        <taxon>Debaryomycetaceae</taxon>
        <taxon>Candida/Lodderomyces clade</taxon>
        <taxon>Candida</taxon>
    </lineage>
</organism>
<evidence type="ECO:0000313" key="7">
    <source>
        <dbReference type="EMBL" id="KAG5420965.1"/>
    </source>
</evidence>
<proteinExistence type="predicted"/>
<comment type="caution">
    <text evidence="7">The sequence shown here is derived from an EMBL/GenBank/DDBJ whole genome shotgun (WGS) entry which is preliminary data.</text>
</comment>
<evidence type="ECO:0000256" key="5">
    <source>
        <dbReference type="SAM" id="Phobius"/>
    </source>
</evidence>
<feature type="domain" description="TMEM205-like" evidence="6">
    <location>
        <begin position="19"/>
        <end position="111"/>
    </location>
</feature>
<keyword evidence="3 5" id="KW-1133">Transmembrane helix</keyword>
<dbReference type="RefSeq" id="XP_067550081.1">
    <property type="nucleotide sequence ID" value="XM_067694682.1"/>
</dbReference>
<dbReference type="Pfam" id="PF13664">
    <property type="entry name" value="DUF4149"/>
    <property type="match status" value="1"/>
</dbReference>
<evidence type="ECO:0000313" key="8">
    <source>
        <dbReference type="Proteomes" id="UP000669133"/>
    </source>
</evidence>
<dbReference type="InterPro" id="IPR053009">
    <property type="entry name" value="Xanthocillin_Biosynth-Assoc"/>
</dbReference>
<name>A0A8H8DDI4_9ASCO</name>
<evidence type="ECO:0000256" key="4">
    <source>
        <dbReference type="ARBA" id="ARBA00023136"/>
    </source>
</evidence>
<protein>
    <recommendedName>
        <fullName evidence="6">TMEM205-like domain-containing protein</fullName>
    </recommendedName>
</protein>
<keyword evidence="4 5" id="KW-0472">Membrane</keyword>
<feature type="transmembrane region" description="Helical" evidence="5">
    <location>
        <begin position="55"/>
        <end position="75"/>
    </location>
</feature>
<evidence type="ECO:0000256" key="2">
    <source>
        <dbReference type="ARBA" id="ARBA00022692"/>
    </source>
</evidence>
<evidence type="ECO:0000259" key="6">
    <source>
        <dbReference type="Pfam" id="PF13664"/>
    </source>
</evidence>
<dbReference type="Proteomes" id="UP000669133">
    <property type="component" value="Unassembled WGS sequence"/>
</dbReference>
<comment type="subcellular location">
    <subcellularLocation>
        <location evidence="1">Membrane</location>
    </subcellularLocation>
</comment>
<feature type="transmembrane region" description="Helical" evidence="5">
    <location>
        <begin position="18"/>
        <end position="35"/>
    </location>
</feature>
<sequence>MASIINQLGLCSRVPYHFLYYSLSFGGIAFYSYFVSPILNKTLSKEEYGKVQAKVFPCFFGFQIISPLLLAAFSPFKFCPFKAGLLALASIAGCLNLCFLKPKCHALREEESKLAATGKDKKANGEPSEEMQTVSSCFCKCHALSTVVNALSVVSLAVYGLTLARGLSKMKY</sequence>
<reference evidence="7 8" key="1">
    <citation type="submission" date="2020-12" db="EMBL/GenBank/DDBJ databases">
        <title>Effect of drift, selection, and recombination on the evolution of hybrid genomes in Candida yeast pathogens.</title>
        <authorList>
            <person name="Mixao V."/>
            <person name="Ksiezopolska E."/>
            <person name="Saus E."/>
            <person name="Boekhout T."/>
            <person name="Gacser A."/>
            <person name="Gabaldon T."/>
        </authorList>
    </citation>
    <scope>NUCLEOTIDE SEQUENCE [LARGE SCALE GENOMIC DNA]</scope>
    <source>
        <strain evidence="7 8">BP57</strain>
    </source>
</reference>
<dbReference type="PANTHER" id="PTHR23241">
    <property type="entry name" value="LATE EMBRYOGENESIS ABUNDANT PLANTS LEA-RELATED"/>
    <property type="match status" value="1"/>
</dbReference>